<gene>
    <name evidence="1" type="ORF">D4L85_24360</name>
</gene>
<proteinExistence type="predicted"/>
<dbReference type="OrthoDB" id="893711at2"/>
<dbReference type="KEGG" id="chk:D4L85_24360"/>
<dbReference type="AlphaFoldDB" id="A0A385STQ2"/>
<organism evidence="1 2">
    <name type="scientific">Chryseolinea soli</name>
    <dbReference type="NCBI Taxonomy" id="2321403"/>
    <lineage>
        <taxon>Bacteria</taxon>
        <taxon>Pseudomonadati</taxon>
        <taxon>Bacteroidota</taxon>
        <taxon>Cytophagia</taxon>
        <taxon>Cytophagales</taxon>
        <taxon>Fulvivirgaceae</taxon>
        <taxon>Chryseolinea</taxon>
    </lineage>
</organism>
<name>A0A385STQ2_9BACT</name>
<evidence type="ECO:0000313" key="1">
    <source>
        <dbReference type="EMBL" id="AYB33527.1"/>
    </source>
</evidence>
<dbReference type="EMBL" id="CP032382">
    <property type="protein sequence ID" value="AYB33527.1"/>
    <property type="molecule type" value="Genomic_DNA"/>
</dbReference>
<protein>
    <submittedName>
        <fullName evidence="1">Uncharacterized protein</fullName>
    </submittedName>
</protein>
<evidence type="ECO:0000313" key="2">
    <source>
        <dbReference type="Proteomes" id="UP000266183"/>
    </source>
</evidence>
<dbReference type="RefSeq" id="WP_119756761.1">
    <property type="nucleotide sequence ID" value="NZ_CP032382.1"/>
</dbReference>
<accession>A0A385STQ2</accession>
<keyword evidence="2" id="KW-1185">Reference proteome</keyword>
<reference evidence="2" key="1">
    <citation type="submission" date="2018-09" db="EMBL/GenBank/DDBJ databases">
        <title>Chryseolinea sp. KIS68-18 isolated from soil.</title>
        <authorList>
            <person name="Weon H.-Y."/>
            <person name="Kwon S.-W."/>
            <person name="Lee S.A."/>
        </authorList>
    </citation>
    <scope>NUCLEOTIDE SEQUENCE [LARGE SCALE GENOMIC DNA]</scope>
    <source>
        <strain evidence="2">KIS68-18</strain>
    </source>
</reference>
<sequence length="148" mass="17096">MHLSNTNAKILLLDTHQDIEEYADDLVTNILDKRNFDFLTYPPNAGLTAQEIEELRKLGNNEHLKSALRKIIANNSAGVVFNMLNLFDGTSSPKNDHGDWTGLQVVDEEPNDRSEPVGGMLHDKFYETYWDWRKVRGDKNWKLDTYEE</sequence>
<dbReference type="Proteomes" id="UP000266183">
    <property type="component" value="Chromosome"/>
</dbReference>